<feature type="region of interest" description="Disordered" evidence="1">
    <location>
        <begin position="1"/>
        <end position="88"/>
    </location>
</feature>
<keyword evidence="4" id="KW-1185">Reference proteome</keyword>
<dbReference type="HOGENOM" id="CLU_318888_0_0_1"/>
<dbReference type="eggNOG" id="ENOG502R9YD">
    <property type="taxonomic scope" value="Eukaryota"/>
</dbReference>
<dbReference type="EMBL" id="KE148146">
    <property type="protein sequence ID" value="EPE10219.1"/>
    <property type="molecule type" value="Genomic_DNA"/>
</dbReference>
<gene>
    <name evidence="3" type="ORF">F503_05314</name>
</gene>
<proteinExistence type="predicted"/>
<evidence type="ECO:0000313" key="4">
    <source>
        <dbReference type="Proteomes" id="UP000016923"/>
    </source>
</evidence>
<accession>S3C9S2</accession>
<evidence type="ECO:0000313" key="3">
    <source>
        <dbReference type="EMBL" id="EPE10219.1"/>
    </source>
</evidence>
<dbReference type="OrthoDB" id="5200340at2759"/>
<dbReference type="InterPro" id="IPR011990">
    <property type="entry name" value="TPR-like_helical_dom_sf"/>
</dbReference>
<name>S3C9S2_OPHP1</name>
<dbReference type="VEuPathDB" id="FungiDB:F503_05314"/>
<feature type="compositionally biased region" description="Low complexity" evidence="1">
    <location>
        <begin position="1"/>
        <end position="11"/>
    </location>
</feature>
<sequence>MEKFLAAALAPRAKRKAPVGQRDENGLALDNTSIAAKRPRPRHRPESDSKTLIATARDQPISAPEKQEATESKDTAPSIAESSSPLPSFRAVMASQGVSSGPTRTRMLCEKAEAAIKEGRFEDGIKLLTRALISCACQAPVRRQFKQAGVPLEAIDPIGQCSCRDFVAAAKARRKRPESFGSMPMNSSGKGAVASGDNGPFPVSELDLTAVHRLATDGASCMCGSGRARCALPDHLDTLDRLAAVAIKLGEVELASQVGQWHIDLAPHQAQGYLHLAKAILSKEEKEPESSESKIGLSKNNTKKTDARFVALCIYNHGRHNVREHGDPESPFLNILTRCCRQYSRGDFLPELPLETAEAILQQLSLPELLACLRVTKRWAAALRRVRLCLPAVDIPGAKFSQKKPQRQPPLKGLSKLLRSMPGLQARHLRIWFRSSPGPQYATFVEGALRHFQPHAECVELSTWWCDQDPLKPSQSPQYGREPSWPRLGMSLARTFSNRCRKLVLRGVDDNSTTSIMGIISWASESLEHLELIGRFNQIVEFPLPRLRVLKAVGGVWSNKIGLSLLPSICVAAPQLEQLWLEKVSIDGLNMSPPSAGETLPGFDIDSVDNVLRSLHTLHIGKGCSVIRTYPRFANAAVHIFPKLPAGMRNIDITCLSPDVVEVILFGSGRSLGPHEQYLPPFTDLEAFRCLAPVTSPHRLFEIIQPSLNDRDGRLAHLELDASETGVEFLRGDEPYRFLYPERLRTVGLHNFDWDGSSIYALVGGVLRGGQFVNWAEQFRHVESISVYPAWQGTESWTNHSDIKDGELLMALVERFAKNAKEDDGENWSKLRLRTIYQGIMRGSMIGVMESWQAMTFGQQMVQFPKGHAELRAPVFPWPDRVKETEAE</sequence>
<dbReference type="InterPro" id="IPR036047">
    <property type="entry name" value="F-box-like_dom_sf"/>
</dbReference>
<dbReference type="Pfam" id="PF00646">
    <property type="entry name" value="F-box"/>
    <property type="match status" value="1"/>
</dbReference>
<reference evidence="3 4" key="1">
    <citation type="journal article" date="2013" name="BMC Genomics">
        <title>The genome and transcriptome of the pine saprophyte Ophiostoma piceae, and a comparison with the bark beetle-associated pine pathogen Grosmannia clavigera.</title>
        <authorList>
            <person name="Haridas S."/>
            <person name="Wang Y."/>
            <person name="Lim L."/>
            <person name="Massoumi Alamouti S."/>
            <person name="Jackman S."/>
            <person name="Docking R."/>
            <person name="Robertson G."/>
            <person name="Birol I."/>
            <person name="Bohlmann J."/>
            <person name="Breuil C."/>
        </authorList>
    </citation>
    <scope>NUCLEOTIDE SEQUENCE [LARGE SCALE GENOMIC DNA]</scope>
    <source>
        <strain evidence="3 4">UAMH 11346</strain>
    </source>
</reference>
<organism evidence="3 4">
    <name type="scientific">Ophiostoma piceae (strain UAMH 11346)</name>
    <name type="common">Sap stain fungus</name>
    <dbReference type="NCBI Taxonomy" id="1262450"/>
    <lineage>
        <taxon>Eukaryota</taxon>
        <taxon>Fungi</taxon>
        <taxon>Dikarya</taxon>
        <taxon>Ascomycota</taxon>
        <taxon>Pezizomycotina</taxon>
        <taxon>Sordariomycetes</taxon>
        <taxon>Sordariomycetidae</taxon>
        <taxon>Ophiostomatales</taxon>
        <taxon>Ophiostomataceae</taxon>
        <taxon>Ophiostoma</taxon>
    </lineage>
</organism>
<evidence type="ECO:0000256" key="1">
    <source>
        <dbReference type="SAM" id="MobiDB-lite"/>
    </source>
</evidence>
<dbReference type="Proteomes" id="UP000016923">
    <property type="component" value="Unassembled WGS sequence"/>
</dbReference>
<dbReference type="AlphaFoldDB" id="S3C9S2"/>
<feature type="region of interest" description="Disordered" evidence="1">
    <location>
        <begin position="177"/>
        <end position="196"/>
    </location>
</feature>
<dbReference type="STRING" id="1262450.S3C9S2"/>
<dbReference type="SUPFAM" id="SSF81383">
    <property type="entry name" value="F-box domain"/>
    <property type="match status" value="1"/>
</dbReference>
<feature type="compositionally biased region" description="Basic and acidic residues" evidence="1">
    <location>
        <begin position="65"/>
        <end position="74"/>
    </location>
</feature>
<feature type="domain" description="F-box" evidence="2">
    <location>
        <begin position="349"/>
        <end position="388"/>
    </location>
</feature>
<dbReference type="InterPro" id="IPR001810">
    <property type="entry name" value="F-box_dom"/>
</dbReference>
<protein>
    <submittedName>
        <fullName evidence="3">F-box domain containing protein</fullName>
    </submittedName>
</protein>
<evidence type="ECO:0000259" key="2">
    <source>
        <dbReference type="Pfam" id="PF00646"/>
    </source>
</evidence>
<dbReference type="SUPFAM" id="SSF48452">
    <property type="entry name" value="TPR-like"/>
    <property type="match status" value="1"/>
</dbReference>